<dbReference type="InterPro" id="IPR036249">
    <property type="entry name" value="Thioredoxin-like_sf"/>
</dbReference>
<sequence length="178" mass="20538">MNKVTKILFLSLLFIYINNNESKGQDPMKIDFQLQSFGLEEDYIITKESLYGKVIFIIFAASWDINFSNEVQKVKELQRQFYDKNDIEFLYVVGDIKEQWLAFKDKNGLKGKNVHLPLVYPKCKSCFVSEHFNQKEIPGYYIISKQGKLLGGGSQLPSPLTDDTIHRLLTGAKAFKIK</sequence>
<gene>
    <name evidence="2" type="ORF">KM029_09210</name>
</gene>
<organism evidence="2 3">
    <name type="scientific">Flammeovirga kamogawensis</name>
    <dbReference type="NCBI Taxonomy" id="373891"/>
    <lineage>
        <taxon>Bacteria</taxon>
        <taxon>Pseudomonadati</taxon>
        <taxon>Bacteroidota</taxon>
        <taxon>Cytophagia</taxon>
        <taxon>Cytophagales</taxon>
        <taxon>Flammeovirgaceae</taxon>
        <taxon>Flammeovirga</taxon>
    </lineage>
</organism>
<name>A0ABX8GZP8_9BACT</name>
<dbReference type="RefSeq" id="WP_144073010.1">
    <property type="nucleotide sequence ID" value="NZ_CP076128.1"/>
</dbReference>
<evidence type="ECO:0000313" key="3">
    <source>
        <dbReference type="Proteomes" id="UP000682802"/>
    </source>
</evidence>
<accession>A0ABX8GZP8</accession>
<protein>
    <submittedName>
        <fullName evidence="2">Thioredoxin family protein</fullName>
    </submittedName>
</protein>
<dbReference type="Pfam" id="PF13905">
    <property type="entry name" value="Thioredoxin_8"/>
    <property type="match status" value="1"/>
</dbReference>
<dbReference type="SUPFAM" id="SSF52833">
    <property type="entry name" value="Thioredoxin-like"/>
    <property type="match status" value="1"/>
</dbReference>
<evidence type="ECO:0000259" key="1">
    <source>
        <dbReference type="Pfam" id="PF13905"/>
    </source>
</evidence>
<dbReference type="EMBL" id="CP076128">
    <property type="protein sequence ID" value="QWG09106.1"/>
    <property type="molecule type" value="Genomic_DNA"/>
</dbReference>
<evidence type="ECO:0000313" key="2">
    <source>
        <dbReference type="EMBL" id="QWG09106.1"/>
    </source>
</evidence>
<keyword evidence="3" id="KW-1185">Reference proteome</keyword>
<feature type="domain" description="Thioredoxin-like fold" evidence="1">
    <location>
        <begin position="52"/>
        <end position="148"/>
    </location>
</feature>
<dbReference type="InterPro" id="IPR012336">
    <property type="entry name" value="Thioredoxin-like_fold"/>
</dbReference>
<dbReference type="Proteomes" id="UP000682802">
    <property type="component" value="Chromosome 1"/>
</dbReference>
<reference evidence="2 3" key="1">
    <citation type="submission" date="2021-05" db="EMBL/GenBank/DDBJ databases">
        <title>Comparative genomic studies on the polysaccharide-degrading batcterial strains of the Flammeovirga genus.</title>
        <authorList>
            <person name="Zewei F."/>
            <person name="Zheng Z."/>
            <person name="Yu L."/>
            <person name="Ruyue G."/>
            <person name="Yanhong M."/>
            <person name="Yuanyuan C."/>
            <person name="Jingyan G."/>
            <person name="Wenjun H."/>
        </authorList>
    </citation>
    <scope>NUCLEOTIDE SEQUENCE [LARGE SCALE GENOMIC DNA]</scope>
    <source>
        <strain evidence="2 3">YS10</strain>
    </source>
</reference>
<dbReference type="Gene3D" id="3.40.30.10">
    <property type="entry name" value="Glutaredoxin"/>
    <property type="match status" value="1"/>
</dbReference>
<proteinExistence type="predicted"/>